<sequence>MTDWWLWLYVCAMAAGALLFVRWQANPRGVPKVEYRVAIAIPLWSGLWYLVMALGGGRVEAAGHPVYWARYVDWVVTASLLLVALALTATHALPGRCGRVMAALVGANVVMILSGLLADLTVDAFTRYAVFAVGVVAFLVVYGLIWGPLRAHAHRQPERHTAVFLEAAVLLSVLWIGYPVIWLLSPSGFDMLGSATTSVLFVGLSIISKVGWSIVDLGRLRALSDRGQLTVV</sequence>
<dbReference type="AlphaFoldDB" id="A0A1C6RQR7"/>
<keyword evidence="4" id="KW-0716">Sensory transduction</keyword>
<dbReference type="OrthoDB" id="70408at2"/>
<protein>
    <submittedName>
        <fullName evidence="12">Bacteriorhodopsin</fullName>
    </submittedName>
</protein>
<keyword evidence="9 11" id="KW-0472">Membrane</keyword>
<feature type="transmembrane region" description="Helical" evidence="11">
    <location>
        <begin position="128"/>
        <end position="149"/>
    </location>
</feature>
<reference evidence="12 13" key="1">
    <citation type="submission" date="2016-06" db="EMBL/GenBank/DDBJ databases">
        <authorList>
            <person name="Kjaerup R.B."/>
            <person name="Dalgaard T.S."/>
            <person name="Juul-Madsen H.R."/>
        </authorList>
    </citation>
    <scope>NUCLEOTIDE SEQUENCE [LARGE SCALE GENOMIC DNA]</scope>
    <source>
        <strain evidence="12 13">DSM 43818</strain>
    </source>
</reference>
<dbReference type="Gene3D" id="1.20.1070.10">
    <property type="entry name" value="Rhodopsin 7-helix transmembrane proteins"/>
    <property type="match status" value="1"/>
</dbReference>
<dbReference type="SMART" id="SM01021">
    <property type="entry name" value="Bac_rhodopsin"/>
    <property type="match status" value="1"/>
</dbReference>
<organism evidence="12 13">
    <name type="scientific">Micromonospora nigra</name>
    <dbReference type="NCBI Taxonomy" id="145857"/>
    <lineage>
        <taxon>Bacteria</taxon>
        <taxon>Bacillati</taxon>
        <taxon>Actinomycetota</taxon>
        <taxon>Actinomycetes</taxon>
        <taxon>Micromonosporales</taxon>
        <taxon>Micromonosporaceae</taxon>
        <taxon>Micromonospora</taxon>
    </lineage>
</organism>
<dbReference type="EMBL" id="FMHT01000003">
    <property type="protein sequence ID" value="SCL19552.1"/>
    <property type="molecule type" value="Genomic_DNA"/>
</dbReference>
<feature type="transmembrane region" description="Helical" evidence="11">
    <location>
        <begin position="191"/>
        <end position="212"/>
    </location>
</feature>
<dbReference type="PRINTS" id="PR00251">
    <property type="entry name" value="BACTRLOPSIN"/>
</dbReference>
<feature type="transmembrane region" description="Helical" evidence="11">
    <location>
        <begin position="6"/>
        <end position="23"/>
    </location>
</feature>
<evidence type="ECO:0000256" key="7">
    <source>
        <dbReference type="ARBA" id="ARBA00022989"/>
    </source>
</evidence>
<dbReference type="InterPro" id="IPR001425">
    <property type="entry name" value="Arc/bac/fun_rhodopsins"/>
</dbReference>
<dbReference type="Pfam" id="PF01036">
    <property type="entry name" value="Bac_rhodopsin"/>
    <property type="match status" value="1"/>
</dbReference>
<dbReference type="RefSeq" id="WP_091079116.1">
    <property type="nucleotide sequence ID" value="NZ_FMHT01000003.1"/>
</dbReference>
<dbReference type="SUPFAM" id="SSF81321">
    <property type="entry name" value="Family A G protein-coupled receptor-like"/>
    <property type="match status" value="1"/>
</dbReference>
<evidence type="ECO:0000313" key="13">
    <source>
        <dbReference type="Proteomes" id="UP000199699"/>
    </source>
</evidence>
<evidence type="ECO:0000256" key="4">
    <source>
        <dbReference type="ARBA" id="ARBA00022606"/>
    </source>
</evidence>
<gene>
    <name evidence="12" type="ORF">GA0070616_1769</name>
</gene>
<dbReference type="PANTHER" id="PTHR28286">
    <property type="match status" value="1"/>
</dbReference>
<evidence type="ECO:0000256" key="10">
    <source>
        <dbReference type="ARBA" id="ARBA00023170"/>
    </source>
</evidence>
<keyword evidence="7 11" id="KW-1133">Transmembrane helix</keyword>
<evidence type="ECO:0000313" key="12">
    <source>
        <dbReference type="EMBL" id="SCL19552.1"/>
    </source>
</evidence>
<dbReference type="GO" id="GO:0007602">
    <property type="term" value="P:phototransduction"/>
    <property type="evidence" value="ECO:0007669"/>
    <property type="project" value="UniProtKB-KW"/>
</dbReference>
<evidence type="ECO:0000256" key="8">
    <source>
        <dbReference type="ARBA" id="ARBA00022991"/>
    </source>
</evidence>
<keyword evidence="10" id="KW-0675">Receptor</keyword>
<name>A0A1C6RQR7_9ACTN</name>
<keyword evidence="6" id="KW-0681">Retinal protein</keyword>
<feature type="transmembrane region" description="Helical" evidence="11">
    <location>
        <begin position="161"/>
        <end position="185"/>
    </location>
</feature>
<feature type="transmembrane region" description="Helical" evidence="11">
    <location>
        <begin position="74"/>
        <end position="93"/>
    </location>
</feature>
<dbReference type="Proteomes" id="UP000199699">
    <property type="component" value="Unassembled WGS sequence"/>
</dbReference>
<evidence type="ECO:0000256" key="9">
    <source>
        <dbReference type="ARBA" id="ARBA00023136"/>
    </source>
</evidence>
<dbReference type="GO" id="GO:0009881">
    <property type="term" value="F:photoreceptor activity"/>
    <property type="evidence" value="ECO:0007669"/>
    <property type="project" value="UniProtKB-KW"/>
</dbReference>
<dbReference type="STRING" id="145857.GA0070616_1769"/>
<comment type="subcellular location">
    <subcellularLocation>
        <location evidence="1">Membrane</location>
        <topology evidence="1">Multi-pass membrane protein</topology>
    </subcellularLocation>
</comment>
<comment type="similarity">
    <text evidence="2">Belongs to the archaeal/bacterial/fungal opsin family.</text>
</comment>
<accession>A0A1C6RQR7</accession>
<evidence type="ECO:0000256" key="2">
    <source>
        <dbReference type="ARBA" id="ARBA00008130"/>
    </source>
</evidence>
<evidence type="ECO:0000256" key="1">
    <source>
        <dbReference type="ARBA" id="ARBA00004141"/>
    </source>
</evidence>
<evidence type="ECO:0000256" key="11">
    <source>
        <dbReference type="SAM" id="Phobius"/>
    </source>
</evidence>
<keyword evidence="3" id="KW-0600">Photoreceptor protein</keyword>
<evidence type="ECO:0000256" key="5">
    <source>
        <dbReference type="ARBA" id="ARBA00022692"/>
    </source>
</evidence>
<evidence type="ECO:0000256" key="6">
    <source>
        <dbReference type="ARBA" id="ARBA00022925"/>
    </source>
</evidence>
<feature type="transmembrane region" description="Helical" evidence="11">
    <location>
        <begin position="35"/>
        <end position="54"/>
    </location>
</feature>
<dbReference type="GO" id="GO:0016020">
    <property type="term" value="C:membrane"/>
    <property type="evidence" value="ECO:0007669"/>
    <property type="project" value="UniProtKB-SubCell"/>
</dbReference>
<dbReference type="PANTHER" id="PTHR28286:SF2">
    <property type="entry name" value="BACTERIORHODOPSIN _OPSIN, NOPA (EUROFUNG)"/>
    <property type="match status" value="1"/>
</dbReference>
<keyword evidence="13" id="KW-1185">Reference proteome</keyword>
<proteinExistence type="inferred from homology"/>
<keyword evidence="8" id="KW-0157">Chromophore</keyword>
<keyword evidence="5 11" id="KW-0812">Transmembrane</keyword>
<evidence type="ECO:0000256" key="3">
    <source>
        <dbReference type="ARBA" id="ARBA00022543"/>
    </source>
</evidence>
<feature type="transmembrane region" description="Helical" evidence="11">
    <location>
        <begin position="100"/>
        <end position="122"/>
    </location>
</feature>